<evidence type="ECO:0000256" key="1">
    <source>
        <dbReference type="SAM" id="MobiDB-lite"/>
    </source>
</evidence>
<protein>
    <submittedName>
        <fullName evidence="2">Uncharacterized protein</fullName>
    </submittedName>
</protein>
<gene>
    <name evidence="2" type="ORF">GCM10011314_09770</name>
</gene>
<dbReference type="AlphaFoldDB" id="A0A8H9FRS8"/>
<reference evidence="2" key="1">
    <citation type="journal article" date="2014" name="Int. J. Syst. Evol. Microbiol.">
        <title>Complete genome sequence of Corynebacterium casei LMG S-19264T (=DSM 44701T), isolated from a smear-ripened cheese.</title>
        <authorList>
            <consortium name="US DOE Joint Genome Institute (JGI-PGF)"/>
            <person name="Walter F."/>
            <person name="Albersmeier A."/>
            <person name="Kalinowski J."/>
            <person name="Ruckert C."/>
        </authorList>
    </citation>
    <scope>NUCLEOTIDE SEQUENCE</scope>
    <source>
        <strain evidence="2">CGMCC 1.10749</strain>
    </source>
</reference>
<comment type="caution">
    <text evidence="2">The sequence shown here is derived from an EMBL/GenBank/DDBJ whole genome shotgun (WGS) entry which is preliminary data.</text>
</comment>
<accession>A0A8H9FRS8</accession>
<evidence type="ECO:0000313" key="2">
    <source>
        <dbReference type="EMBL" id="GGB72345.1"/>
    </source>
</evidence>
<proteinExistence type="predicted"/>
<sequence length="133" mass="14682">MVVELHDDGVRRHVRDPRLLAPLAGRGGEQGGVRRLEVPTELEPLACPPVVREQHVAGVRRDDEAARGEVVPHPRLGDRGRPVLEMREVCRPQGFLPRVRGSPRSEHPDDVGVEVGEVPHHIGVLRGLLLLGR</sequence>
<dbReference type="EMBL" id="BMEA01000001">
    <property type="protein sequence ID" value="GGB72345.1"/>
    <property type="molecule type" value="Genomic_DNA"/>
</dbReference>
<organism evidence="2 3">
    <name type="scientific">Knoellia flava</name>
    <dbReference type="NCBI Taxonomy" id="913969"/>
    <lineage>
        <taxon>Bacteria</taxon>
        <taxon>Bacillati</taxon>
        <taxon>Actinomycetota</taxon>
        <taxon>Actinomycetes</taxon>
        <taxon>Micrococcales</taxon>
        <taxon>Intrasporangiaceae</taxon>
        <taxon>Knoellia</taxon>
    </lineage>
</organism>
<evidence type="ECO:0000313" key="3">
    <source>
        <dbReference type="Proteomes" id="UP000628079"/>
    </source>
</evidence>
<name>A0A8H9FRS8_9MICO</name>
<feature type="region of interest" description="Disordered" evidence="1">
    <location>
        <begin position="58"/>
        <end position="79"/>
    </location>
</feature>
<reference evidence="2" key="2">
    <citation type="submission" date="2020-09" db="EMBL/GenBank/DDBJ databases">
        <authorList>
            <person name="Sun Q."/>
            <person name="Zhou Y."/>
        </authorList>
    </citation>
    <scope>NUCLEOTIDE SEQUENCE</scope>
    <source>
        <strain evidence="2">CGMCC 1.10749</strain>
    </source>
</reference>
<dbReference type="Proteomes" id="UP000628079">
    <property type="component" value="Unassembled WGS sequence"/>
</dbReference>